<evidence type="ECO:0000256" key="1">
    <source>
        <dbReference type="SAM" id="Phobius"/>
    </source>
</evidence>
<sequence length="290" mass="33007">MKKYLFFLFMAVLLLLDGFVLIFFYQTTAAPPSYYICFWAVLAVTLLFLLYWIFFRKKLRADIKRYIPFCCTLAILLLSLLPLYSGIRDLTAKSNPEEATLTQVEFSKTKHTLFGISLGNTYCMEGTDPWDKKVSIAVTKKEFDTYSYLQPKGSLDKDSPEIRYKYAPDSKFIVKYLPVSKKAVHVLETTPSPLTYKTNVSKEIQAEITKITDSSTIEASITADNDAYGLKKGDAVILNGSMTILYPYNVQGFYEFKEGDQIYFNTESIEDGDTPILHVSVLNLQTEDAK</sequence>
<keyword evidence="3" id="KW-1185">Reference proteome</keyword>
<evidence type="ECO:0000313" key="3">
    <source>
        <dbReference type="Proteomes" id="UP000250003"/>
    </source>
</evidence>
<gene>
    <name evidence="2" type="ORF">DQQ01_00120</name>
</gene>
<dbReference type="OrthoDB" id="9988465at2"/>
<dbReference type="AlphaFoldDB" id="A0A2Z4U7E5"/>
<reference evidence="3" key="1">
    <citation type="submission" date="2018-06" db="EMBL/GenBank/DDBJ databases">
        <title>Description of Blautia argi sp. nov., a new anaerobic isolated from dog feces.</title>
        <authorList>
            <person name="Chang Y.-H."/>
            <person name="Paek J."/>
            <person name="Shin Y."/>
        </authorList>
    </citation>
    <scope>NUCLEOTIDE SEQUENCE [LARGE SCALE GENOMIC DNA]</scope>
    <source>
        <strain evidence="3">KCTC 15426</strain>
    </source>
</reference>
<feature type="transmembrane region" description="Helical" evidence="1">
    <location>
        <begin position="66"/>
        <end position="87"/>
    </location>
</feature>
<accession>A0A2Z4U7E5</accession>
<proteinExistence type="predicted"/>
<keyword evidence="1" id="KW-0472">Membrane</keyword>
<keyword evidence="1" id="KW-0812">Transmembrane</keyword>
<dbReference type="EMBL" id="CP030280">
    <property type="protein sequence ID" value="AWY96839.1"/>
    <property type="molecule type" value="Genomic_DNA"/>
</dbReference>
<dbReference type="Proteomes" id="UP000250003">
    <property type="component" value="Chromosome"/>
</dbReference>
<name>A0A2Z4U7E5_9FIRM</name>
<keyword evidence="1" id="KW-1133">Transmembrane helix</keyword>
<organism evidence="2 3">
    <name type="scientific">Blautia argi</name>
    <dbReference type="NCBI Taxonomy" id="1912897"/>
    <lineage>
        <taxon>Bacteria</taxon>
        <taxon>Bacillati</taxon>
        <taxon>Bacillota</taxon>
        <taxon>Clostridia</taxon>
        <taxon>Lachnospirales</taxon>
        <taxon>Lachnospiraceae</taxon>
        <taxon>Blautia</taxon>
    </lineage>
</organism>
<feature type="transmembrane region" description="Helical" evidence="1">
    <location>
        <begin position="7"/>
        <end position="27"/>
    </location>
</feature>
<evidence type="ECO:0000313" key="2">
    <source>
        <dbReference type="EMBL" id="AWY96839.1"/>
    </source>
</evidence>
<protein>
    <submittedName>
        <fullName evidence="2">Uncharacterized protein</fullName>
    </submittedName>
</protein>
<feature type="transmembrane region" description="Helical" evidence="1">
    <location>
        <begin position="33"/>
        <end position="54"/>
    </location>
</feature>
<dbReference type="RefSeq" id="WP_111917712.1">
    <property type="nucleotide sequence ID" value="NZ_CP030280.1"/>
</dbReference>
<dbReference type="KEGG" id="blau:DQQ01_00120"/>